<keyword evidence="1" id="KW-0732">Signal</keyword>
<sequence length="139" mass="14590">MKPSRPSRYFAALVTLFCLLFTQLALASYACPKLAMPAAAMNAPAAEMGDMGGCEGMGMGIGMGLDMDQPGLCKAHCEAGNQSLDTSGQAQIPSFVPVELVVVLFGGVDQHALANPSDPNRLTRTTAPPLAIRNCCFRI</sequence>
<dbReference type="RefSeq" id="WP_106757638.1">
    <property type="nucleotide sequence ID" value="NZ_PXWF02000196.1"/>
</dbReference>
<reference evidence="2 3" key="1">
    <citation type="submission" date="2018-04" db="EMBL/GenBank/DDBJ databases">
        <title>Massilia violaceinigra sp. nov., a novel purple-pigmented bacterium isolated from Tianshan glacier, Xinjiang, China.</title>
        <authorList>
            <person name="Wang H."/>
        </authorList>
    </citation>
    <scope>NUCLEOTIDE SEQUENCE [LARGE SCALE GENOMIC DNA]</scope>
    <source>
        <strain evidence="2 3">B448-2</strain>
    </source>
</reference>
<organism evidence="2 3">
    <name type="scientific">Massilia glaciei</name>
    <dbReference type="NCBI Taxonomy" id="1524097"/>
    <lineage>
        <taxon>Bacteria</taxon>
        <taxon>Pseudomonadati</taxon>
        <taxon>Pseudomonadota</taxon>
        <taxon>Betaproteobacteria</taxon>
        <taxon>Burkholderiales</taxon>
        <taxon>Oxalobacteraceae</taxon>
        <taxon>Telluria group</taxon>
        <taxon>Massilia</taxon>
    </lineage>
</organism>
<evidence type="ECO:0000313" key="3">
    <source>
        <dbReference type="Proteomes" id="UP000241421"/>
    </source>
</evidence>
<feature type="chain" id="PRO_5015595255" description="Copper resistance protein" evidence="1">
    <location>
        <begin position="28"/>
        <end position="139"/>
    </location>
</feature>
<protein>
    <recommendedName>
        <fullName evidence="4">Copper resistance protein</fullName>
    </recommendedName>
</protein>
<accession>A0A2U2HLP9</accession>
<evidence type="ECO:0000256" key="1">
    <source>
        <dbReference type="SAM" id="SignalP"/>
    </source>
</evidence>
<keyword evidence="3" id="KW-1185">Reference proteome</keyword>
<proteinExistence type="predicted"/>
<gene>
    <name evidence="2" type="ORF">C7C56_011830</name>
</gene>
<comment type="caution">
    <text evidence="2">The sequence shown here is derived from an EMBL/GenBank/DDBJ whole genome shotgun (WGS) entry which is preliminary data.</text>
</comment>
<dbReference type="AlphaFoldDB" id="A0A2U2HLP9"/>
<name>A0A2U2HLP9_9BURK</name>
<feature type="signal peptide" evidence="1">
    <location>
        <begin position="1"/>
        <end position="27"/>
    </location>
</feature>
<dbReference type="EMBL" id="PXWF02000196">
    <property type="protein sequence ID" value="PWF48444.1"/>
    <property type="molecule type" value="Genomic_DNA"/>
</dbReference>
<dbReference type="PROSITE" id="PS51257">
    <property type="entry name" value="PROKAR_LIPOPROTEIN"/>
    <property type="match status" value="1"/>
</dbReference>
<evidence type="ECO:0008006" key="4">
    <source>
        <dbReference type="Google" id="ProtNLM"/>
    </source>
</evidence>
<evidence type="ECO:0000313" key="2">
    <source>
        <dbReference type="EMBL" id="PWF48444.1"/>
    </source>
</evidence>
<dbReference type="OrthoDB" id="8592785at2"/>
<dbReference type="Proteomes" id="UP000241421">
    <property type="component" value="Unassembled WGS sequence"/>
</dbReference>